<evidence type="ECO:0000256" key="3">
    <source>
        <dbReference type="ARBA" id="ARBA00022989"/>
    </source>
</evidence>
<comment type="similarity">
    <text evidence="5">Belongs to the ROH1 family.</text>
</comment>
<keyword evidence="3" id="KW-1133">Transmembrane helix</keyword>
<protein>
    <submittedName>
        <fullName evidence="7">UPF0496 protein 4-like</fullName>
    </submittedName>
</protein>
<evidence type="ECO:0000313" key="7">
    <source>
        <dbReference type="RefSeq" id="XP_008801777.2"/>
    </source>
</evidence>
<evidence type="ECO:0000256" key="1">
    <source>
        <dbReference type="ARBA" id="ARBA00004167"/>
    </source>
</evidence>
<sequence>MSRAHEGYHSSSPFGNPFRMIFPKGSNLSPKLLTLLNSFEQTLAENLRKLKPKEISDILSLTWMRHAMESLSETHTNIKILLKNLEFPVSEWEEKWIDMHFDDSLKLLDICVALCSELSRLDQSQLLLKYALHVMDCSGKFPSSKQIKRAHAYLHDWMQQLNSRSPKFENCPAILQGLARTLCLAKVKNSPKGRVLMRAFYAVKVETIFVCSIIVAALSGCSKPLIDLYVSESFLWSEAFHDLQADVNEKVRGLLSCEKVVLLKELEVVDTRAKKLHVLSGGVDDLEDILRHRDDANHEEVMTLEKSISQEERERWQKSVSDVADSAKKLADGIDILSEQTRDFFNIVLAGRDALLCNLRDSDVTQEGKAHKSRK</sequence>
<dbReference type="PANTHER" id="PTHR31509">
    <property type="entry name" value="BPS1-LIKE PROTEIN"/>
    <property type="match status" value="1"/>
</dbReference>
<gene>
    <name evidence="7" type="primary">LOC103715797</name>
</gene>
<accession>A0A8B7CLJ1</accession>
<dbReference type="RefSeq" id="XP_008801777.2">
    <property type="nucleotide sequence ID" value="XM_008803555.4"/>
</dbReference>
<evidence type="ECO:0000313" key="6">
    <source>
        <dbReference type="Proteomes" id="UP000228380"/>
    </source>
</evidence>
<evidence type="ECO:0000256" key="2">
    <source>
        <dbReference type="ARBA" id="ARBA00022692"/>
    </source>
</evidence>
<name>A0A8B7CLJ1_PHODC</name>
<dbReference type="GeneID" id="103715797"/>
<dbReference type="GO" id="GO:0016020">
    <property type="term" value="C:membrane"/>
    <property type="evidence" value="ECO:0007669"/>
    <property type="project" value="UniProtKB-SubCell"/>
</dbReference>
<keyword evidence="2" id="KW-0812">Transmembrane</keyword>
<evidence type="ECO:0000256" key="4">
    <source>
        <dbReference type="ARBA" id="ARBA00023136"/>
    </source>
</evidence>
<reference evidence="7" key="2">
    <citation type="submission" date="2025-08" db="UniProtKB">
        <authorList>
            <consortium name="RefSeq"/>
        </authorList>
    </citation>
    <scope>IDENTIFICATION</scope>
    <source>
        <tissue evidence="7">Young leaves</tissue>
    </source>
</reference>
<evidence type="ECO:0000256" key="5">
    <source>
        <dbReference type="ARBA" id="ARBA00035114"/>
    </source>
</evidence>
<dbReference type="InterPro" id="IPR008511">
    <property type="entry name" value="ROH1-like"/>
</dbReference>
<keyword evidence="4" id="KW-0472">Membrane</keyword>
<dbReference type="Proteomes" id="UP000228380">
    <property type="component" value="Chromosome 18"/>
</dbReference>
<dbReference type="KEGG" id="pda:103715797"/>
<keyword evidence="6" id="KW-1185">Reference proteome</keyword>
<reference evidence="6" key="1">
    <citation type="journal article" date="2019" name="Nat. Commun.">
        <title>Genome-wide association mapping of date palm fruit traits.</title>
        <authorList>
            <person name="Hazzouri K.M."/>
            <person name="Gros-Balthazard M."/>
            <person name="Flowers J.M."/>
            <person name="Copetti D."/>
            <person name="Lemansour A."/>
            <person name="Lebrun M."/>
            <person name="Masmoudi K."/>
            <person name="Ferrand S."/>
            <person name="Dhar M.I."/>
            <person name="Fresquez Z.A."/>
            <person name="Rosas U."/>
            <person name="Zhang J."/>
            <person name="Talag J."/>
            <person name="Lee S."/>
            <person name="Kudrna D."/>
            <person name="Powell R.F."/>
            <person name="Leitch I.J."/>
            <person name="Krueger R.R."/>
            <person name="Wing R.A."/>
            <person name="Amiri K.M.A."/>
            <person name="Purugganan M.D."/>
        </authorList>
    </citation>
    <scope>NUCLEOTIDE SEQUENCE [LARGE SCALE GENOMIC DNA]</scope>
    <source>
        <strain evidence="6">cv. Khalas</strain>
    </source>
</reference>
<proteinExistence type="inferred from homology"/>
<dbReference type="Pfam" id="PF05633">
    <property type="entry name" value="ROH1-like"/>
    <property type="match status" value="1"/>
</dbReference>
<dbReference type="OrthoDB" id="694709at2759"/>
<dbReference type="AlphaFoldDB" id="A0A8B7CLJ1"/>
<comment type="subcellular location">
    <subcellularLocation>
        <location evidence="1">Membrane</location>
        <topology evidence="1">Single-pass membrane protein</topology>
    </subcellularLocation>
</comment>
<organism evidence="6 7">
    <name type="scientific">Phoenix dactylifera</name>
    <name type="common">Date palm</name>
    <dbReference type="NCBI Taxonomy" id="42345"/>
    <lineage>
        <taxon>Eukaryota</taxon>
        <taxon>Viridiplantae</taxon>
        <taxon>Streptophyta</taxon>
        <taxon>Embryophyta</taxon>
        <taxon>Tracheophyta</taxon>
        <taxon>Spermatophyta</taxon>
        <taxon>Magnoliopsida</taxon>
        <taxon>Liliopsida</taxon>
        <taxon>Arecaceae</taxon>
        <taxon>Coryphoideae</taxon>
        <taxon>Phoeniceae</taxon>
        <taxon>Phoenix</taxon>
    </lineage>
</organism>